<dbReference type="Pfam" id="PF08401">
    <property type="entry name" value="ArdcN"/>
    <property type="match status" value="1"/>
</dbReference>
<feature type="domain" description="Polyvalent protein metallopeptidase" evidence="3">
    <location>
        <begin position="162"/>
        <end position="292"/>
    </location>
</feature>
<dbReference type="OrthoDB" id="9792687at2"/>
<dbReference type="InterPro" id="IPR017113">
    <property type="entry name" value="Antirestriction_ArdC"/>
</dbReference>
<sequence length="305" mass="34822">MSHTTNASARGQTSQRRDIHQEVTDTIIKQLEKGTVPWHKPWQGEETKAFGLPYNSITQNHYRGINIVLLWSSAIEKQFASAEWGTFKQWADKKEMIRKGEKGAMVVYYDVLEKEEDDEIRKIPFLKTSYVFNRCQLSSYQPTNTDDTQQPKQSLVERIQTMDCFINNTQAIIEHSQRGACYSPKEDKIYMPFTEAFIDTEACTATEGYYSTLLHELVHWSGAPNRIDRAKCKKFGDQNYATEELVAELGAAFLCAEYDITSAEKGDHANYIASWLKALKDNKHCIITAASKASKAVHYLRGLQP</sequence>
<dbReference type="InterPro" id="IPR041459">
    <property type="entry name" value="MPTase-PolyVal"/>
</dbReference>
<dbReference type="AlphaFoldDB" id="A0A2T2YJV8"/>
<evidence type="ECO:0000259" key="3">
    <source>
        <dbReference type="Pfam" id="PF18818"/>
    </source>
</evidence>
<dbReference type="EMBL" id="PYFT01000001">
    <property type="protein sequence ID" value="PSR55782.1"/>
    <property type="molecule type" value="Genomic_DNA"/>
</dbReference>
<dbReference type="GO" id="GO:0003697">
    <property type="term" value="F:single-stranded DNA binding"/>
    <property type="evidence" value="ECO:0007669"/>
    <property type="project" value="InterPro"/>
</dbReference>
<dbReference type="PIRSF" id="PIRSF037112">
    <property type="entry name" value="Antirestriction_ArdC"/>
    <property type="match status" value="1"/>
</dbReference>
<reference evidence="4 5" key="1">
    <citation type="submission" date="2018-03" db="EMBL/GenBank/DDBJ databases">
        <title>Adhaeribacter sp. HMF7605 Genome sequencing and assembly.</title>
        <authorList>
            <person name="Kang H."/>
            <person name="Kang J."/>
            <person name="Cha I."/>
            <person name="Kim H."/>
            <person name="Joh K."/>
        </authorList>
    </citation>
    <scope>NUCLEOTIDE SEQUENCE [LARGE SCALE GENOMIC DNA]</scope>
    <source>
        <strain evidence="4 5">HMF7605</strain>
    </source>
</reference>
<evidence type="ECO:0000313" key="5">
    <source>
        <dbReference type="Proteomes" id="UP000240357"/>
    </source>
</evidence>
<comment type="caution">
    <text evidence="4">The sequence shown here is derived from an EMBL/GenBank/DDBJ whole genome shotgun (WGS) entry which is preliminary data.</text>
</comment>
<dbReference type="InterPro" id="IPR013610">
    <property type="entry name" value="ArdC_N"/>
</dbReference>
<feature type="domain" description="N-terminal" evidence="2">
    <location>
        <begin position="18"/>
        <end position="132"/>
    </location>
</feature>
<proteinExistence type="predicted"/>
<dbReference type="Proteomes" id="UP000240357">
    <property type="component" value="Unassembled WGS sequence"/>
</dbReference>
<organism evidence="4 5">
    <name type="scientific">Adhaeribacter arboris</name>
    <dbReference type="NCBI Taxonomy" id="2072846"/>
    <lineage>
        <taxon>Bacteria</taxon>
        <taxon>Pseudomonadati</taxon>
        <taxon>Bacteroidota</taxon>
        <taxon>Cytophagia</taxon>
        <taxon>Cytophagales</taxon>
        <taxon>Hymenobacteraceae</taxon>
        <taxon>Adhaeribacter</taxon>
    </lineage>
</organism>
<evidence type="ECO:0000256" key="1">
    <source>
        <dbReference type="SAM" id="MobiDB-lite"/>
    </source>
</evidence>
<protein>
    <recommendedName>
        <fullName evidence="6">DUF1738 domain-containing protein</fullName>
    </recommendedName>
</protein>
<name>A0A2T2YJV8_9BACT</name>
<dbReference type="Pfam" id="PF18818">
    <property type="entry name" value="MPTase-PolyVal"/>
    <property type="match status" value="1"/>
</dbReference>
<gene>
    <name evidence="4" type="ORF">AHMF7605_20910</name>
</gene>
<accession>A0A2T2YJV8</accession>
<feature type="region of interest" description="Disordered" evidence="1">
    <location>
        <begin position="1"/>
        <end position="21"/>
    </location>
</feature>
<evidence type="ECO:0000259" key="2">
    <source>
        <dbReference type="Pfam" id="PF08401"/>
    </source>
</evidence>
<evidence type="ECO:0008006" key="6">
    <source>
        <dbReference type="Google" id="ProtNLM"/>
    </source>
</evidence>
<keyword evidence="5" id="KW-1185">Reference proteome</keyword>
<evidence type="ECO:0000313" key="4">
    <source>
        <dbReference type="EMBL" id="PSR55782.1"/>
    </source>
</evidence>
<feature type="compositionally biased region" description="Polar residues" evidence="1">
    <location>
        <begin position="1"/>
        <end position="14"/>
    </location>
</feature>